<dbReference type="GO" id="GO:0140359">
    <property type="term" value="F:ABC-type transporter activity"/>
    <property type="evidence" value="ECO:0007669"/>
    <property type="project" value="InterPro"/>
</dbReference>
<evidence type="ECO:0000259" key="5">
    <source>
        <dbReference type="Pfam" id="PF12698"/>
    </source>
</evidence>
<dbReference type="STRING" id="537013.CLOSTMETH_01493"/>
<dbReference type="PANTHER" id="PTHR37305">
    <property type="entry name" value="INTEGRAL MEMBRANE PROTEIN-RELATED"/>
    <property type="match status" value="1"/>
</dbReference>
<dbReference type="EMBL" id="ACEC01000048">
    <property type="protein sequence ID" value="EEG30872.1"/>
    <property type="molecule type" value="Genomic_DNA"/>
</dbReference>
<dbReference type="InterPro" id="IPR013525">
    <property type="entry name" value="ABC2_TM"/>
</dbReference>
<evidence type="ECO:0000313" key="6">
    <source>
        <dbReference type="EMBL" id="EEG30872.1"/>
    </source>
</evidence>
<evidence type="ECO:0000313" key="7">
    <source>
        <dbReference type="Proteomes" id="UP000003340"/>
    </source>
</evidence>
<keyword evidence="7" id="KW-1185">Reference proteome</keyword>
<organism evidence="6 7">
    <name type="scientific">[Clostridium] methylpentosum DSM 5476</name>
    <dbReference type="NCBI Taxonomy" id="537013"/>
    <lineage>
        <taxon>Bacteria</taxon>
        <taxon>Bacillati</taxon>
        <taxon>Bacillota</taxon>
        <taxon>Clostridia</taxon>
        <taxon>Eubacteriales</taxon>
        <taxon>Oscillospiraceae</taxon>
        <taxon>Oscillospiraceae incertae sedis</taxon>
    </lineage>
</organism>
<dbReference type="GO" id="GO:0016020">
    <property type="term" value="C:membrane"/>
    <property type="evidence" value="ECO:0007669"/>
    <property type="project" value="UniProtKB-SubCell"/>
</dbReference>
<dbReference type="Pfam" id="PF12698">
    <property type="entry name" value="ABC2_membrane_3"/>
    <property type="match status" value="1"/>
</dbReference>
<evidence type="ECO:0000256" key="2">
    <source>
        <dbReference type="ARBA" id="ARBA00022692"/>
    </source>
</evidence>
<proteinExistence type="predicted"/>
<name>C0ECC4_9FIRM</name>
<comment type="caution">
    <text evidence="6">The sequence shown here is derived from an EMBL/GenBank/DDBJ whole genome shotgun (WGS) entry which is preliminary data.</text>
</comment>
<dbReference type="PANTHER" id="PTHR37305:SF1">
    <property type="entry name" value="MEMBRANE PROTEIN"/>
    <property type="match status" value="1"/>
</dbReference>
<keyword evidence="2" id="KW-0812">Transmembrane</keyword>
<evidence type="ECO:0000256" key="1">
    <source>
        <dbReference type="ARBA" id="ARBA00004141"/>
    </source>
</evidence>
<keyword evidence="3" id="KW-1133">Transmembrane helix</keyword>
<dbReference type="AlphaFoldDB" id="C0ECC4"/>
<dbReference type="HOGENOM" id="CLU_469059_0_0_9"/>
<reference evidence="6 7" key="2">
    <citation type="submission" date="2009-02" db="EMBL/GenBank/DDBJ databases">
        <title>Draft genome sequence of Clostridium methylpentosum (DSM 5476).</title>
        <authorList>
            <person name="Sudarsanam P."/>
            <person name="Ley R."/>
            <person name="Guruge J."/>
            <person name="Turnbaugh P.J."/>
            <person name="Mahowald M."/>
            <person name="Liep D."/>
            <person name="Gordon J."/>
        </authorList>
    </citation>
    <scope>NUCLEOTIDE SEQUENCE [LARGE SCALE GENOMIC DNA]</scope>
    <source>
        <strain evidence="6 7">DSM 5476</strain>
    </source>
</reference>
<keyword evidence="4" id="KW-0472">Membrane</keyword>
<comment type="subcellular location">
    <subcellularLocation>
        <location evidence="1">Membrane</location>
        <topology evidence="1">Multi-pass membrane protein</topology>
    </subcellularLocation>
</comment>
<evidence type="ECO:0000256" key="3">
    <source>
        <dbReference type="ARBA" id="ARBA00022989"/>
    </source>
</evidence>
<dbReference type="Proteomes" id="UP000003340">
    <property type="component" value="Unassembled WGS sequence"/>
</dbReference>
<sequence length="581" mass="65897">MKRLWSLTRGELLKQLGRRGFLIVAAVLVLCSGLVPVLMKQLDPAYTEVFWWDSDNDEYYYQKMNEAIALEKENGVSPIQQKLLDAYRQTVEEMLETAKKCGITTSENIQSGDWSTNLRSCYGYQLKDAVARLDIPKEEMSDYDISSYYNTIFYNNSILYYPYYTEEMEEPFYQEDRQRNEEFLASLDGPVDRKENALEILAQVKNTYQEQVGLDNIDPAYRAAMELQIAYLERACQTGAYDPARWDYALLWNYGLESLRFQLDELEQQEATEWYRPIKGNYTDPKTGEITEHVELLPLEEYKIYYDKMLEDQRMEYELLDYATAHNARPMQDYEMVTGKNDPRQLAAGIFPYLLVVAAAVGVFTALSVGREYTLGTMSGQLTRGVSREQLLLAKLLSGAVFAAVLIALCALICSIVAGILCGPGELFTGVIYRIGNSFHQIPFPLWYALQCGGMLCIALFVSAVSCFASLLLQRMSAGVAASCLTCVLIGLWAYYPGYLFEQRSYQQLDYTSLMLSSHIDDVPTTVNWFGTFERMVRQLELSWGTLLVVLGAAALIAAALWVFRGQAVCAPSWKAKGETT</sequence>
<evidence type="ECO:0000256" key="4">
    <source>
        <dbReference type="ARBA" id="ARBA00023136"/>
    </source>
</evidence>
<reference evidence="6 7" key="1">
    <citation type="submission" date="2009-01" db="EMBL/GenBank/DDBJ databases">
        <authorList>
            <person name="Fulton L."/>
            <person name="Clifton S."/>
            <person name="Fulton B."/>
            <person name="Xu J."/>
            <person name="Minx P."/>
            <person name="Pepin K.H."/>
            <person name="Johnson M."/>
            <person name="Bhonagiri V."/>
            <person name="Nash W.E."/>
            <person name="Mardis E.R."/>
            <person name="Wilson R.K."/>
        </authorList>
    </citation>
    <scope>NUCLEOTIDE SEQUENCE [LARGE SCALE GENOMIC DNA]</scope>
    <source>
        <strain evidence="6 7">DSM 5476</strain>
    </source>
</reference>
<accession>C0ECC4</accession>
<feature type="domain" description="ABC-2 type transporter transmembrane" evidence="5">
    <location>
        <begin position="324"/>
        <end position="493"/>
    </location>
</feature>
<gene>
    <name evidence="6" type="ORF">CLOSTMETH_01493</name>
</gene>
<protein>
    <submittedName>
        <fullName evidence="6">Tat pathway signal sequence domain protein</fullName>
    </submittedName>
</protein>